<dbReference type="PANTHER" id="PTHR40562">
    <property type="match status" value="1"/>
</dbReference>
<evidence type="ECO:0000259" key="3">
    <source>
        <dbReference type="Pfam" id="PF13806"/>
    </source>
</evidence>
<name>A0A222G9I5_9GAMM</name>
<dbReference type="KEGG" id="cber:B5D82_12200"/>
<dbReference type="Pfam" id="PF13806">
    <property type="entry name" value="Rieske_2"/>
    <property type="match status" value="1"/>
</dbReference>
<dbReference type="GO" id="GO:0009344">
    <property type="term" value="C:nitrite reductase complex [NAD(P)H]"/>
    <property type="evidence" value="ECO:0007669"/>
    <property type="project" value="TreeGrafter"/>
</dbReference>
<dbReference type="PANTHER" id="PTHR40562:SF1">
    <property type="entry name" value="NITRITE REDUCTASE (NADH) SMALL SUBUNIT"/>
    <property type="match status" value="1"/>
</dbReference>
<protein>
    <submittedName>
        <fullName evidence="4">Nitrite reductase (NAD(P)H) small subunit</fullName>
    </submittedName>
</protein>
<dbReference type="GO" id="GO:0051537">
    <property type="term" value="F:2 iron, 2 sulfur cluster binding"/>
    <property type="evidence" value="ECO:0007669"/>
    <property type="project" value="InterPro"/>
</dbReference>
<dbReference type="EMBL" id="CP020465">
    <property type="protein sequence ID" value="ASP48461.1"/>
    <property type="molecule type" value="Genomic_DNA"/>
</dbReference>
<dbReference type="Proteomes" id="UP000202259">
    <property type="component" value="Chromosome"/>
</dbReference>
<evidence type="ECO:0000256" key="2">
    <source>
        <dbReference type="ARBA" id="ARBA00023063"/>
    </source>
</evidence>
<evidence type="ECO:0000256" key="1">
    <source>
        <dbReference type="ARBA" id="ARBA00023002"/>
    </source>
</evidence>
<proteinExistence type="predicted"/>
<keyword evidence="2" id="KW-0534">Nitrate assimilation</keyword>
<accession>A0A222G9I5</accession>
<dbReference type="InterPro" id="IPR017881">
    <property type="entry name" value="NirD"/>
</dbReference>
<dbReference type="InterPro" id="IPR036922">
    <property type="entry name" value="Rieske_2Fe-2S_sf"/>
</dbReference>
<dbReference type="RefSeq" id="WP_081151870.1">
    <property type="nucleotide sequence ID" value="NZ_CP020465.1"/>
</dbReference>
<gene>
    <name evidence="4" type="primary">nirD</name>
    <name evidence="4" type="ORF">B5D82_12200</name>
</gene>
<dbReference type="AlphaFoldDB" id="A0A222G9I5"/>
<dbReference type="OrthoDB" id="516687at2"/>
<dbReference type="SUPFAM" id="SSF50022">
    <property type="entry name" value="ISP domain"/>
    <property type="match status" value="1"/>
</dbReference>
<dbReference type="NCBIfam" id="TIGR02378">
    <property type="entry name" value="nirD_assim_sml"/>
    <property type="match status" value="1"/>
</dbReference>
<organism evidence="4 5">
    <name type="scientific">Cognaticolwellia beringensis</name>
    <dbReference type="NCBI Taxonomy" id="1967665"/>
    <lineage>
        <taxon>Bacteria</taxon>
        <taxon>Pseudomonadati</taxon>
        <taxon>Pseudomonadota</taxon>
        <taxon>Gammaproteobacteria</taxon>
        <taxon>Alteromonadales</taxon>
        <taxon>Colwelliaceae</taxon>
        <taxon>Cognaticolwellia</taxon>
    </lineage>
</organism>
<sequence>MTTESTWQSICPTNDLIKNSGVCALLANQEQVALFQVGEDTVYAVSNFDPFGKANVLYRGLIGETKGDVYIASPLLKQRFSLNSGACLDDNTFAIKTYETRVTDGQLEILG</sequence>
<evidence type="ECO:0000313" key="5">
    <source>
        <dbReference type="Proteomes" id="UP000202259"/>
    </source>
</evidence>
<keyword evidence="5" id="KW-1185">Reference proteome</keyword>
<dbReference type="Gene3D" id="2.102.10.10">
    <property type="entry name" value="Rieske [2Fe-2S] iron-sulphur domain"/>
    <property type="match status" value="1"/>
</dbReference>
<dbReference type="GO" id="GO:0008942">
    <property type="term" value="F:nitrite reductase [NAD(P)H] activity"/>
    <property type="evidence" value="ECO:0007669"/>
    <property type="project" value="InterPro"/>
</dbReference>
<dbReference type="InterPro" id="IPR012748">
    <property type="entry name" value="Rieske-like_NirD"/>
</dbReference>
<dbReference type="GO" id="GO:0042128">
    <property type="term" value="P:nitrate assimilation"/>
    <property type="evidence" value="ECO:0007669"/>
    <property type="project" value="UniProtKB-KW"/>
</dbReference>
<feature type="domain" description="Rieske-like [2Fe-2S]" evidence="3">
    <location>
        <begin position="6"/>
        <end position="109"/>
    </location>
</feature>
<keyword evidence="1" id="KW-0560">Oxidoreductase</keyword>
<evidence type="ECO:0000313" key="4">
    <source>
        <dbReference type="EMBL" id="ASP48461.1"/>
    </source>
</evidence>
<dbReference type="PROSITE" id="PS51300">
    <property type="entry name" value="NIRD"/>
    <property type="match status" value="1"/>
</dbReference>
<reference evidence="4 5" key="1">
    <citation type="submission" date="2017-08" db="EMBL/GenBank/DDBJ databases">
        <title>Complete genome of Colwellia sp. NB097-1, a psychrophile bacterium ioslated from Bering Sea.</title>
        <authorList>
            <person name="Chen X."/>
        </authorList>
    </citation>
    <scope>NUCLEOTIDE SEQUENCE [LARGE SCALE GENOMIC DNA]</scope>
    <source>
        <strain evidence="4 5">NB097-1</strain>
    </source>
</reference>
<dbReference type="CDD" id="cd03529">
    <property type="entry name" value="Rieske_NirD"/>
    <property type="match status" value="1"/>
</dbReference>